<reference evidence="4" key="1">
    <citation type="journal article" date="2010" name="Science">
        <title>Plasticity of animal genome architecture unmasked by rapid evolution of a pelagic tunicate.</title>
        <authorList>
            <person name="Denoeud F."/>
            <person name="Henriet S."/>
            <person name="Mungpakdee S."/>
            <person name="Aury J.M."/>
            <person name="Da Silva C."/>
            <person name="Brinkmann H."/>
            <person name="Mikhaleva J."/>
            <person name="Olsen L.C."/>
            <person name="Jubin C."/>
            <person name="Canestro C."/>
            <person name="Bouquet J.M."/>
            <person name="Danks G."/>
            <person name="Poulain J."/>
            <person name="Campsteijn C."/>
            <person name="Adamski M."/>
            <person name="Cross I."/>
            <person name="Yadetie F."/>
            <person name="Muffato M."/>
            <person name="Louis A."/>
            <person name="Butcher S."/>
            <person name="Tsagkogeorga G."/>
            <person name="Konrad A."/>
            <person name="Singh S."/>
            <person name="Jensen M.F."/>
            <person name="Cong E.H."/>
            <person name="Eikeseth-Otteraa H."/>
            <person name="Noel B."/>
            <person name="Anthouard V."/>
            <person name="Porcel B.M."/>
            <person name="Kachouri-Lafond R."/>
            <person name="Nishino A."/>
            <person name="Ugolini M."/>
            <person name="Chourrout P."/>
            <person name="Nishida H."/>
            <person name="Aasland R."/>
            <person name="Huzurbazar S."/>
            <person name="Westhof E."/>
            <person name="Delsuc F."/>
            <person name="Lehrach H."/>
            <person name="Reinhardt R."/>
            <person name="Weissenbach J."/>
            <person name="Roy S.W."/>
            <person name="Artiguenave F."/>
            <person name="Postlethwait J.H."/>
            <person name="Manak J.R."/>
            <person name="Thompson E.M."/>
            <person name="Jaillon O."/>
            <person name="Du Pasquier L."/>
            <person name="Boudinot P."/>
            <person name="Liberles D.A."/>
            <person name="Volff J.N."/>
            <person name="Philippe H."/>
            <person name="Lenhard B."/>
            <person name="Roest Crollius H."/>
            <person name="Wincker P."/>
            <person name="Chourrout D."/>
        </authorList>
    </citation>
    <scope>NUCLEOTIDE SEQUENCE [LARGE SCALE GENOMIC DNA]</scope>
</reference>
<dbReference type="PROSITE" id="PS50105">
    <property type="entry name" value="SAM_DOMAIN"/>
    <property type="match status" value="1"/>
</dbReference>
<gene>
    <name evidence="4" type="ORF">GSOID_T00002122001</name>
</gene>
<dbReference type="Proteomes" id="UP000001307">
    <property type="component" value="Unassembled WGS sequence"/>
</dbReference>
<proteinExistence type="predicted"/>
<dbReference type="PANTHER" id="PTHR10627:SF69">
    <property type="entry name" value="PROTEIN BICAUDAL C"/>
    <property type="match status" value="1"/>
</dbReference>
<feature type="domain" description="Cyclic nucleotide-binding" evidence="2">
    <location>
        <begin position="175"/>
        <end position="210"/>
    </location>
</feature>
<dbReference type="Gene3D" id="1.10.150.50">
    <property type="entry name" value="Transcription Factor, Ets-1"/>
    <property type="match status" value="1"/>
</dbReference>
<evidence type="ECO:0008006" key="6">
    <source>
        <dbReference type="Google" id="ProtNLM"/>
    </source>
</evidence>
<feature type="domain" description="SAM" evidence="3">
    <location>
        <begin position="82"/>
        <end position="141"/>
    </location>
</feature>
<accession>E4X4Q0</accession>
<dbReference type="InParanoid" id="E4X4Q0"/>
<dbReference type="InterPro" id="IPR000595">
    <property type="entry name" value="cNMP-bd_dom"/>
</dbReference>
<dbReference type="OrthoDB" id="539213at2759"/>
<dbReference type="PROSITE" id="PS50042">
    <property type="entry name" value="CNMP_BINDING_3"/>
    <property type="match status" value="1"/>
</dbReference>
<name>E4X4Q0_OIKDI</name>
<organism evidence="4">
    <name type="scientific">Oikopleura dioica</name>
    <name type="common">Tunicate</name>
    <dbReference type="NCBI Taxonomy" id="34765"/>
    <lineage>
        <taxon>Eukaryota</taxon>
        <taxon>Metazoa</taxon>
        <taxon>Chordata</taxon>
        <taxon>Tunicata</taxon>
        <taxon>Appendicularia</taxon>
        <taxon>Copelata</taxon>
        <taxon>Oikopleuridae</taxon>
        <taxon>Oikopleura</taxon>
    </lineage>
</organism>
<evidence type="ECO:0000256" key="1">
    <source>
        <dbReference type="ARBA" id="ARBA00022737"/>
    </source>
</evidence>
<dbReference type="InterPro" id="IPR001660">
    <property type="entry name" value="SAM"/>
</dbReference>
<dbReference type="Pfam" id="PF00536">
    <property type="entry name" value="SAM_1"/>
    <property type="match status" value="1"/>
</dbReference>
<sequence length="246" mass="28438">MVSFGRRERKSTLDRQSAEFDRMMAQEGRNKLQVDDEIFQQKLRNLKISKSEKRLPAKQASPEAPKINKFQMHQPTADGFCSIKEILDSIGLAKYEAVFIEQDIDFQVFLTLSETDLKEIGINLFGPRRKLANCIARIQEGLKTNLNGVEQVYADRLQAKLAQEEGEREKVASQMGELALLLKQEKQLRVIAEQFVQDSEVNNNRFQQILQTVLSEVEIMMRSDQSNGIKERLNLLRRMLIRYCSQ</sequence>
<dbReference type="PANTHER" id="PTHR10627">
    <property type="entry name" value="SCP160"/>
    <property type="match status" value="1"/>
</dbReference>
<keyword evidence="5" id="KW-1185">Reference proteome</keyword>
<evidence type="ECO:0000313" key="5">
    <source>
        <dbReference type="Proteomes" id="UP000001307"/>
    </source>
</evidence>
<dbReference type="GO" id="GO:0005737">
    <property type="term" value="C:cytoplasm"/>
    <property type="evidence" value="ECO:0007669"/>
    <property type="project" value="TreeGrafter"/>
</dbReference>
<evidence type="ECO:0000313" key="4">
    <source>
        <dbReference type="EMBL" id="CBY18268.1"/>
    </source>
</evidence>
<evidence type="ECO:0000259" key="2">
    <source>
        <dbReference type="PROSITE" id="PS50042"/>
    </source>
</evidence>
<dbReference type="EMBL" id="FN653025">
    <property type="protein sequence ID" value="CBY18268.1"/>
    <property type="molecule type" value="Genomic_DNA"/>
</dbReference>
<dbReference type="InterPro" id="IPR013761">
    <property type="entry name" value="SAM/pointed_sf"/>
</dbReference>
<dbReference type="SMART" id="SM00454">
    <property type="entry name" value="SAM"/>
    <property type="match status" value="1"/>
</dbReference>
<protein>
    <recommendedName>
        <fullName evidence="6">SAM domain-containing protein</fullName>
    </recommendedName>
</protein>
<dbReference type="AlphaFoldDB" id="E4X4Q0"/>
<dbReference type="SUPFAM" id="SSF47769">
    <property type="entry name" value="SAM/Pointed domain"/>
    <property type="match status" value="1"/>
</dbReference>
<keyword evidence="1" id="KW-0677">Repeat</keyword>
<evidence type="ECO:0000259" key="3">
    <source>
        <dbReference type="PROSITE" id="PS50105"/>
    </source>
</evidence>